<gene>
    <name evidence="2" type="ORF">QP027_05090</name>
</gene>
<feature type="signal peptide" evidence="1">
    <location>
        <begin position="1"/>
        <end position="27"/>
    </location>
</feature>
<keyword evidence="1" id="KW-0732">Signal</keyword>
<accession>A0ABY8VKK5</accession>
<proteinExistence type="predicted"/>
<protein>
    <submittedName>
        <fullName evidence="2">Uncharacterized protein</fullName>
    </submittedName>
</protein>
<name>A0ABY8VKK5_9CORY</name>
<dbReference type="RefSeq" id="WP_284826517.1">
    <property type="nucleotide sequence ID" value="NZ_CP126969.1"/>
</dbReference>
<feature type="chain" id="PRO_5046566325" evidence="1">
    <location>
        <begin position="28"/>
        <end position="158"/>
    </location>
</feature>
<evidence type="ECO:0000313" key="3">
    <source>
        <dbReference type="Proteomes" id="UP001225598"/>
    </source>
</evidence>
<evidence type="ECO:0000256" key="1">
    <source>
        <dbReference type="SAM" id="SignalP"/>
    </source>
</evidence>
<keyword evidence="3" id="KW-1185">Reference proteome</keyword>
<sequence>MSRLRTTLVALVTASIAAAGLAAPAAAQDLKSYKTYVLPGETVGCSVAVSDIRWAYCTDLKGEMKPIPNSDGLAGTDAVGIMNGYSYHTYSNQGWGGPVDVMAPGSIRHDHGLIFVADFNNGIHVFDGVRYAAYVGNGQVVVHPGVNQLSSAVGLSSF</sequence>
<dbReference type="EMBL" id="CP126969">
    <property type="protein sequence ID" value="WIM68763.1"/>
    <property type="molecule type" value="Genomic_DNA"/>
</dbReference>
<evidence type="ECO:0000313" key="2">
    <source>
        <dbReference type="EMBL" id="WIM68763.1"/>
    </source>
</evidence>
<reference evidence="2 3" key="1">
    <citation type="submission" date="2023-05" db="EMBL/GenBank/DDBJ databases">
        <title>Corynebacterium suedekumii sp. nov. and Corynebacterium breve sp. nov. isolated from raw cow's milk.</title>
        <authorList>
            <person name="Baer M.K."/>
            <person name="Mehl L."/>
            <person name="Hellmuth R."/>
            <person name="Marke G."/>
            <person name="Lipski A."/>
        </authorList>
    </citation>
    <scope>NUCLEOTIDE SEQUENCE [LARGE SCALE GENOMIC DNA]</scope>
    <source>
        <strain evidence="2 3">R4</strain>
    </source>
</reference>
<organism evidence="2 3">
    <name type="scientific">Corynebacterium breve</name>
    <dbReference type="NCBI Taxonomy" id="3049799"/>
    <lineage>
        <taxon>Bacteria</taxon>
        <taxon>Bacillati</taxon>
        <taxon>Actinomycetota</taxon>
        <taxon>Actinomycetes</taxon>
        <taxon>Mycobacteriales</taxon>
        <taxon>Corynebacteriaceae</taxon>
        <taxon>Corynebacterium</taxon>
    </lineage>
</organism>
<dbReference type="Proteomes" id="UP001225598">
    <property type="component" value="Chromosome"/>
</dbReference>